<evidence type="ECO:0000256" key="2">
    <source>
        <dbReference type="ARBA" id="ARBA00001947"/>
    </source>
</evidence>
<keyword evidence="6" id="KW-0540">Nuclease</keyword>
<feature type="region of interest" description="Disordered" evidence="12">
    <location>
        <begin position="820"/>
        <end position="866"/>
    </location>
</feature>
<evidence type="ECO:0000313" key="14">
    <source>
        <dbReference type="EMBL" id="KAK0615510.1"/>
    </source>
</evidence>
<organism evidence="14 15">
    <name type="scientific">Lasiodiplodia hormozganensis</name>
    <dbReference type="NCBI Taxonomy" id="869390"/>
    <lineage>
        <taxon>Eukaryota</taxon>
        <taxon>Fungi</taxon>
        <taxon>Dikarya</taxon>
        <taxon>Ascomycota</taxon>
        <taxon>Pezizomycotina</taxon>
        <taxon>Dothideomycetes</taxon>
        <taxon>Dothideomycetes incertae sedis</taxon>
        <taxon>Botryosphaeriales</taxon>
        <taxon>Botryosphaeriaceae</taxon>
        <taxon>Lasiodiplodia</taxon>
    </lineage>
</organism>
<keyword evidence="5" id="KW-0819">tRNA processing</keyword>
<feature type="coiled-coil region" evidence="11">
    <location>
        <begin position="304"/>
        <end position="331"/>
    </location>
</feature>
<keyword evidence="15" id="KW-1185">Reference proteome</keyword>
<comment type="similarity">
    <text evidence="3">Belongs to the RNase Z family.</text>
</comment>
<dbReference type="PANTHER" id="PTHR12553">
    <property type="entry name" value="ZINC PHOSPHODIESTERASE ELAC PROTEIN 2"/>
    <property type="match status" value="1"/>
</dbReference>
<accession>A0AA39WHN0</accession>
<keyword evidence="10" id="KW-0862">Zinc</keyword>
<dbReference type="Pfam" id="PF00170">
    <property type="entry name" value="bZIP_1"/>
    <property type="match status" value="1"/>
</dbReference>
<feature type="compositionally biased region" description="Low complexity" evidence="12">
    <location>
        <begin position="32"/>
        <end position="51"/>
    </location>
</feature>
<dbReference type="GO" id="GO:0003700">
    <property type="term" value="F:DNA-binding transcription factor activity"/>
    <property type="evidence" value="ECO:0007669"/>
    <property type="project" value="InterPro"/>
</dbReference>
<dbReference type="GO" id="GO:1990180">
    <property type="term" value="P:mitochondrial tRNA 3'-end processing"/>
    <property type="evidence" value="ECO:0007669"/>
    <property type="project" value="TreeGrafter"/>
</dbReference>
<dbReference type="Proteomes" id="UP001175001">
    <property type="component" value="Unassembled WGS sequence"/>
</dbReference>
<dbReference type="Gene3D" id="3.60.15.10">
    <property type="entry name" value="Ribonuclease Z/Hydroxyacylglutathione hydrolase-like"/>
    <property type="match status" value="2"/>
</dbReference>
<feature type="domain" description="BZIP" evidence="13">
    <location>
        <begin position="279"/>
        <end position="342"/>
    </location>
</feature>
<gene>
    <name evidence="14" type="primary">MBZ1</name>
    <name evidence="14" type="ORF">DIS24_g11746</name>
</gene>
<feature type="compositionally biased region" description="Acidic residues" evidence="12">
    <location>
        <begin position="1712"/>
        <end position="1721"/>
    </location>
</feature>
<feature type="region of interest" description="Disordered" evidence="12">
    <location>
        <begin position="32"/>
        <end position="53"/>
    </location>
</feature>
<comment type="cofactor">
    <cofactor evidence="2">
        <name>Zn(2+)</name>
        <dbReference type="ChEBI" id="CHEBI:29105"/>
    </cofactor>
</comment>
<dbReference type="GO" id="GO:0042781">
    <property type="term" value="F:3'-tRNA processing endoribonuclease activity"/>
    <property type="evidence" value="ECO:0007669"/>
    <property type="project" value="UniProtKB-EC"/>
</dbReference>
<dbReference type="InterPro" id="IPR004827">
    <property type="entry name" value="bZIP"/>
</dbReference>
<dbReference type="GO" id="GO:0005739">
    <property type="term" value="C:mitochondrion"/>
    <property type="evidence" value="ECO:0007669"/>
    <property type="project" value="TreeGrafter"/>
</dbReference>
<dbReference type="CDD" id="cd07718">
    <property type="entry name" value="RNaseZ_ELAC1_ELAC2-C-term-like_MBL-fold"/>
    <property type="match status" value="1"/>
</dbReference>
<dbReference type="SMART" id="SM00338">
    <property type="entry name" value="BRLZ"/>
    <property type="match status" value="1"/>
</dbReference>
<evidence type="ECO:0000256" key="10">
    <source>
        <dbReference type="ARBA" id="ARBA00022833"/>
    </source>
</evidence>
<evidence type="ECO:0000256" key="6">
    <source>
        <dbReference type="ARBA" id="ARBA00022722"/>
    </source>
</evidence>
<keyword evidence="9" id="KW-0378">Hydrolase</keyword>
<comment type="catalytic activity">
    <reaction evidence="1">
        <text>Endonucleolytic cleavage of RNA, removing extra 3' nucleotides from tRNA precursor, generating 3' termini of tRNAs. A 3'-hydroxy group is left at the tRNA terminus and a 5'-phosphoryl group is left at the trailer molecule.</text>
        <dbReference type="EC" id="3.1.26.11"/>
    </reaction>
</comment>
<feature type="compositionally biased region" description="Basic and acidic residues" evidence="12">
    <location>
        <begin position="1648"/>
        <end position="1685"/>
    </location>
</feature>
<name>A0AA39WHN0_9PEZI</name>
<dbReference type="SUPFAM" id="SSF57959">
    <property type="entry name" value="Leucine zipper domain"/>
    <property type="match status" value="1"/>
</dbReference>
<dbReference type="PANTHER" id="PTHR12553:SF49">
    <property type="entry name" value="ZINC PHOSPHODIESTERASE ELAC PROTEIN 2"/>
    <property type="match status" value="1"/>
</dbReference>
<dbReference type="Pfam" id="PF00753">
    <property type="entry name" value="Lactamase_B"/>
    <property type="match status" value="1"/>
</dbReference>
<dbReference type="CDD" id="cd14810">
    <property type="entry name" value="bZIP_u1"/>
    <property type="match status" value="1"/>
</dbReference>
<protein>
    <recommendedName>
        <fullName evidence="4">ribonuclease Z</fullName>
        <ecNumber evidence="4">3.1.26.11</ecNumber>
    </recommendedName>
</protein>
<evidence type="ECO:0000256" key="8">
    <source>
        <dbReference type="ARBA" id="ARBA00022759"/>
    </source>
</evidence>
<dbReference type="EMBL" id="JAUJDW010000188">
    <property type="protein sequence ID" value="KAK0615510.1"/>
    <property type="molecule type" value="Genomic_DNA"/>
</dbReference>
<feature type="compositionally biased region" description="Basic and acidic residues" evidence="12">
    <location>
        <begin position="273"/>
        <end position="286"/>
    </location>
</feature>
<proteinExistence type="inferred from homology"/>
<dbReference type="Pfam" id="PF13691">
    <property type="entry name" value="Lactamase_B_4"/>
    <property type="match status" value="1"/>
</dbReference>
<feature type="region of interest" description="Disordered" evidence="12">
    <location>
        <begin position="1558"/>
        <end position="1590"/>
    </location>
</feature>
<dbReference type="SUPFAM" id="SSF56281">
    <property type="entry name" value="Metallo-hydrolase/oxidoreductase"/>
    <property type="match status" value="2"/>
</dbReference>
<dbReference type="InterPro" id="IPR047151">
    <property type="entry name" value="RNZ2-like"/>
</dbReference>
<dbReference type="InterPro" id="IPR027794">
    <property type="entry name" value="tRNase_Z_dom"/>
</dbReference>
<evidence type="ECO:0000313" key="15">
    <source>
        <dbReference type="Proteomes" id="UP001175001"/>
    </source>
</evidence>
<evidence type="ECO:0000256" key="4">
    <source>
        <dbReference type="ARBA" id="ARBA00012477"/>
    </source>
</evidence>
<dbReference type="InterPro" id="IPR046347">
    <property type="entry name" value="bZIP_sf"/>
</dbReference>
<evidence type="ECO:0000256" key="3">
    <source>
        <dbReference type="ARBA" id="ARBA00007823"/>
    </source>
</evidence>
<feature type="compositionally biased region" description="Low complexity" evidence="12">
    <location>
        <begin position="1701"/>
        <end position="1710"/>
    </location>
</feature>
<dbReference type="EC" id="3.1.26.11" evidence="4"/>
<feature type="region of interest" description="Disordered" evidence="12">
    <location>
        <begin position="1632"/>
        <end position="1727"/>
    </location>
</feature>
<feature type="compositionally biased region" description="Low complexity" evidence="12">
    <location>
        <begin position="189"/>
        <end position="202"/>
    </location>
</feature>
<feature type="region of interest" description="Disordered" evidence="12">
    <location>
        <begin position="189"/>
        <end position="217"/>
    </location>
</feature>
<feature type="region of interest" description="Disordered" evidence="12">
    <location>
        <begin position="273"/>
        <end position="292"/>
    </location>
</feature>
<evidence type="ECO:0000256" key="5">
    <source>
        <dbReference type="ARBA" id="ARBA00022694"/>
    </source>
</evidence>
<evidence type="ECO:0000256" key="7">
    <source>
        <dbReference type="ARBA" id="ARBA00022723"/>
    </source>
</evidence>
<evidence type="ECO:0000259" key="13">
    <source>
        <dbReference type="PROSITE" id="PS50217"/>
    </source>
</evidence>
<dbReference type="InterPro" id="IPR001279">
    <property type="entry name" value="Metallo-B-lactamas"/>
</dbReference>
<evidence type="ECO:0000256" key="1">
    <source>
        <dbReference type="ARBA" id="ARBA00000402"/>
    </source>
</evidence>
<comment type="caution">
    <text evidence="14">The sequence shown here is derived from an EMBL/GenBank/DDBJ whole genome shotgun (WGS) entry which is preliminary data.</text>
</comment>
<dbReference type="Gene3D" id="1.20.5.170">
    <property type="match status" value="1"/>
</dbReference>
<reference evidence="14" key="1">
    <citation type="submission" date="2023-06" db="EMBL/GenBank/DDBJ databases">
        <title>Multi-omics analyses reveal the molecular pathogenesis toolkit of Lasiodiplodia hormozganensis, a cross-kingdom pathogen.</title>
        <authorList>
            <person name="Felix C."/>
            <person name="Meneses R."/>
            <person name="Goncalves M.F.M."/>
            <person name="Tilleman L."/>
            <person name="Duarte A.S."/>
            <person name="Jorrin-Novo J.V."/>
            <person name="Van De Peer Y."/>
            <person name="Deforce D."/>
            <person name="Van Nieuwerburgh F."/>
            <person name="Esteves A.C."/>
            <person name="Alves A."/>
        </authorList>
    </citation>
    <scope>NUCLEOTIDE SEQUENCE</scope>
    <source>
        <strain evidence="14">CBS 339.90</strain>
    </source>
</reference>
<evidence type="ECO:0000256" key="11">
    <source>
        <dbReference type="SAM" id="Coils"/>
    </source>
</evidence>
<keyword evidence="8" id="KW-0255">Endonuclease</keyword>
<evidence type="ECO:0000256" key="12">
    <source>
        <dbReference type="SAM" id="MobiDB-lite"/>
    </source>
</evidence>
<sequence length="1727" mass="193295">MSTVAAQRMGYAPFPNQCFDPDMDSLVDFNAIPSPGPASSSSQMPPSSVASTMASPATTIMPLDQAEDHQTPAKPSHEYDLFKQQTGLPSGSVPGISMSQSMGNNYAQPFSNSGIGFDDGWGSGLGDMDMDMGNNMSAFFFPQGENSQNEDFVDPSAIQEQPQQVRFFPGMHQQQAALAKAQAQAQQQRQQQMLQQQQQQREQQNRVHHVQRKSAQFTDARTEETIARVVNQIRANSTLSSNGSDCGSNPLPHIIKMKKDEEDMDEDERLLASEEGKKLSSKERRQLRNKVSARAFRSRRKEYISQLEGEVATKTNENTELRMQNRALMEENARSRAFIERLLRHQAFGPFLDELSRDPALTEPAKPASAPQQPAPQMIKQSSQNNSQMGMSMIPEQQPNMSFDYSFNGGFNFNQPQVFAVLEIPEGPANPFDTEILSGKGSSGASPVEAITEIKPDYPVIERFEAEKPAEAVAEAEEVDDGNPDFALYYNSPAPSTAAPSERIFGEIAPEKAFARIEVVVAQETPAQLQQRLERTIAKFDAVYERMQSMMLHTDVTAIHALRELLGKLKPQPQEIDHGAVSESNKAPFDEQLRAPPGFKQTVVRRSPTLERSRPAYIIYSNEPCYDRPFTTDQIFTPYRPYSSTYDRRISKYLNKDYFQRSMKAYIQVLTTPTADTPGTTLLLHFDNKRYLFGSLGEGTQRAMNQLGTRMLKTQEMFITGRSEWCNTGGLMGMMLTLSDILAAHNLDKKERGLDATPKVLSMFGPPNLNHTIAACRRFVFRKGMPINAVDIKDEAVKKDENGDPVPLFVDENIKVWSMSITPTGAERPERPSTTSTSRKRSYDEVNGPEPAADALEEESPEAKTARYEQMTRAVVNEMFNSNWRLDALSEKPLSEVKLPATIFIRNAQTKSIDKYTGPVPNPENPDLRVLVREPWPAVKTLALPPTKPAPQAVSYIIRTHSQRGKFMIQKVIEHKVPKGRLWSKLQAGESVKNELGETITSDMVLEPPRRGRGVAIIDLPAPSYVEPMIQREEWTREEIMNGVDAFVWILGPGVAANPALKKFMADRAHLKHIISSVDALPNRISFDSASKGAMRLRAVDEKRYGIPHYDDETVPQERFVPYNSQKEELPEHATPAERGLVLQLEPKFEMQDKNLVKRCNPQNAMDDFPEEVLSLAKSVKESIQNSSEQFEKWRRKTPMPEAEVIALGTGSALPSKYRNVSATLVRVPGYGSYLLDAGENTIGQLQRVFKPAELAEVLKELRVIWMSHMHADHILGIVGVIKAWYEVVHGCQPTTETVFEAMTAIKENPSLAAEKKRLAVISDINMVNWLAEYAAVEDFGYSRLWPLAITANLAKHDVAATLRLQHPPSFFPYDTVTPAIEIPQELYPHLFGLQDVQAVFVNHCHGARAVSLTWPDETRAEEVSEDEEPKPFKVSYSGDCRPCADFARIGRHSTLLVHEATFEDGLEGNAIAKKHSTTSEALAIGARMRARMTLLTHFSQRYQKLPVMEREEAPAAEDDKMDIIDDDVDMDAIREEDDIVPEQQDDEAAVLEQDESALPLDNPDGPPKPAVSTPLLKTEESGGEALATRIKSRSDMRVGVASDYMRVKLGEFAELEKFVPALQALLAEEAKLEGEEEDDVAVAEAHGVGKKDKGDKGENKKKEKKDKQKGEKKEKQKQKEKQKGEAQQQQQGEENEKGEQQQQQQQKQQEQLEDEAEADDFYTSKS</sequence>
<dbReference type="GO" id="GO:0046872">
    <property type="term" value="F:metal ion binding"/>
    <property type="evidence" value="ECO:0007669"/>
    <property type="project" value="UniProtKB-KW"/>
</dbReference>
<dbReference type="InterPro" id="IPR036866">
    <property type="entry name" value="RibonucZ/Hydroxyglut_hydro"/>
</dbReference>
<keyword evidence="11" id="KW-0175">Coiled coil</keyword>
<keyword evidence="7" id="KW-0479">Metal-binding</keyword>
<dbReference type="PROSITE" id="PS50217">
    <property type="entry name" value="BZIP"/>
    <property type="match status" value="1"/>
</dbReference>
<evidence type="ECO:0000256" key="9">
    <source>
        <dbReference type="ARBA" id="ARBA00022801"/>
    </source>
</evidence>